<feature type="compositionally biased region" description="Basic and acidic residues" evidence="1">
    <location>
        <begin position="444"/>
        <end position="458"/>
    </location>
</feature>
<dbReference type="AlphaFoldDB" id="A0A813D5U8"/>
<feature type="compositionally biased region" description="Basic and acidic residues" evidence="1">
    <location>
        <begin position="467"/>
        <end position="495"/>
    </location>
</feature>
<feature type="compositionally biased region" description="Basic and acidic residues" evidence="1">
    <location>
        <begin position="507"/>
        <end position="521"/>
    </location>
</feature>
<feature type="compositionally biased region" description="Low complexity" evidence="1">
    <location>
        <begin position="291"/>
        <end position="307"/>
    </location>
</feature>
<feature type="compositionally biased region" description="Basic and acidic residues" evidence="1">
    <location>
        <begin position="224"/>
        <end position="248"/>
    </location>
</feature>
<evidence type="ECO:0000256" key="1">
    <source>
        <dbReference type="SAM" id="MobiDB-lite"/>
    </source>
</evidence>
<feature type="compositionally biased region" description="Basic and acidic residues" evidence="1">
    <location>
        <begin position="325"/>
        <end position="358"/>
    </location>
</feature>
<feature type="compositionally biased region" description="Basic and acidic residues" evidence="1">
    <location>
        <begin position="386"/>
        <end position="417"/>
    </location>
</feature>
<sequence>MSAQWSINDYKEQERRRLQGVLQGVDGVNNYPTALGAGGTAASSLRGEHGHALSSAQPAVAPGSLSCVPWAPRPNIERRQKELAMAARTASSAGAVPARQVEDAHRTAYERAKEANERRAPDRRSKAHSVEEELDDSVQLKRKQAWEALSDKGDLDAFLGANKPKGPVKAFMAVATRGISITSSSLSGVSGLQLKISAPTTERANAAGAGARPKAMAREGPLAEAKRQRQEDAVAQEEFERMQKEAKKFVQGKTPKVSSGQERRPEAPTDDADVDSRRRSAVGAAQTDPYLLLGEEAAAELSALASAPGPPSEPEAEDDFAAEPSTRRRDDRSRSRDDVRRRSRSYSEEVPRSRQQRYDEDEDDEDRDQDQEDQGRSEGSEDGFDEDQKNPEKKDARKLRDEWRRKRKKEKQEKQETQPDSEAEEDARVRAKAKKQRPVKRKERRQDSRSNSEDERSESYGQSRKRDRGDRGDRGDRDRDRDRGDRGDRGDRERDREEDEEDDDGEGKDGEKSGLKTDRRGPKLATDVTNNVPVKDKSLVSYGGVVTDAELDRRLRLAQQAEARNSSGPLMTEAEVLAKLNRAKNKNSSRRR</sequence>
<dbReference type="EMBL" id="CAJNNV010000017">
    <property type="protein sequence ID" value="CAE8581056.1"/>
    <property type="molecule type" value="Genomic_DNA"/>
</dbReference>
<accession>A0A813D5U8</accession>
<feature type="compositionally biased region" description="Basic and acidic residues" evidence="1">
    <location>
        <begin position="100"/>
        <end position="131"/>
    </location>
</feature>
<organism evidence="2 3">
    <name type="scientific">Polarella glacialis</name>
    <name type="common">Dinoflagellate</name>
    <dbReference type="NCBI Taxonomy" id="89957"/>
    <lineage>
        <taxon>Eukaryota</taxon>
        <taxon>Sar</taxon>
        <taxon>Alveolata</taxon>
        <taxon>Dinophyceae</taxon>
        <taxon>Suessiales</taxon>
        <taxon>Suessiaceae</taxon>
        <taxon>Polarella</taxon>
    </lineage>
</organism>
<name>A0A813D5U8_POLGL</name>
<feature type="compositionally biased region" description="Low complexity" evidence="1">
    <location>
        <begin position="203"/>
        <end position="214"/>
    </location>
</feature>
<dbReference type="Proteomes" id="UP000654075">
    <property type="component" value="Unassembled WGS sequence"/>
</dbReference>
<feature type="compositionally biased region" description="Basic residues" evidence="1">
    <location>
        <begin position="430"/>
        <end position="443"/>
    </location>
</feature>
<feature type="region of interest" description="Disordered" evidence="1">
    <location>
        <begin position="89"/>
        <end position="136"/>
    </location>
</feature>
<feature type="compositionally biased region" description="Acidic residues" evidence="1">
    <location>
        <begin position="359"/>
        <end position="372"/>
    </location>
</feature>
<gene>
    <name evidence="2" type="ORF">PGLA1383_LOCUS89</name>
</gene>
<reference evidence="2" key="1">
    <citation type="submission" date="2021-02" db="EMBL/GenBank/DDBJ databases">
        <authorList>
            <person name="Dougan E. K."/>
            <person name="Rhodes N."/>
            <person name="Thang M."/>
            <person name="Chan C."/>
        </authorList>
    </citation>
    <scope>NUCLEOTIDE SEQUENCE</scope>
</reference>
<evidence type="ECO:0000313" key="2">
    <source>
        <dbReference type="EMBL" id="CAE8581056.1"/>
    </source>
</evidence>
<proteinExistence type="predicted"/>
<evidence type="ECO:0000313" key="3">
    <source>
        <dbReference type="Proteomes" id="UP000654075"/>
    </source>
</evidence>
<feature type="compositionally biased region" description="Acidic residues" evidence="1">
    <location>
        <begin position="496"/>
        <end position="506"/>
    </location>
</feature>
<feature type="region of interest" description="Disordered" evidence="1">
    <location>
        <begin position="198"/>
        <end position="531"/>
    </location>
</feature>
<comment type="caution">
    <text evidence="2">The sequence shown here is derived from an EMBL/GenBank/DDBJ whole genome shotgun (WGS) entry which is preliminary data.</text>
</comment>
<keyword evidence="3" id="KW-1185">Reference proteome</keyword>
<feature type="compositionally biased region" description="Low complexity" evidence="1">
    <location>
        <begin position="89"/>
        <end position="98"/>
    </location>
</feature>
<protein>
    <submittedName>
        <fullName evidence="2">Uncharacterized protein</fullName>
    </submittedName>
</protein>